<dbReference type="RefSeq" id="WP_245884447.1">
    <property type="nucleotide sequence ID" value="NZ_PVTL01000001.1"/>
</dbReference>
<keyword evidence="3 5" id="KW-1133">Transmembrane helix</keyword>
<dbReference type="Pfam" id="PF09685">
    <property type="entry name" value="MamF_MmsF"/>
    <property type="match status" value="1"/>
</dbReference>
<comment type="subcellular location">
    <subcellularLocation>
        <location evidence="1">Membrane</location>
        <topology evidence="1">Multi-pass membrane protein</topology>
    </subcellularLocation>
</comment>
<dbReference type="EMBL" id="PVTL01000001">
    <property type="protein sequence ID" value="PRY70219.1"/>
    <property type="molecule type" value="Genomic_DNA"/>
</dbReference>
<proteinExistence type="predicted"/>
<organism evidence="6 7">
    <name type="scientific">Glaciihabitans tibetensis</name>
    <dbReference type="NCBI Taxonomy" id="1266600"/>
    <lineage>
        <taxon>Bacteria</taxon>
        <taxon>Bacillati</taxon>
        <taxon>Actinomycetota</taxon>
        <taxon>Actinomycetes</taxon>
        <taxon>Micrococcales</taxon>
        <taxon>Microbacteriaceae</taxon>
        <taxon>Glaciihabitans</taxon>
    </lineage>
</organism>
<evidence type="ECO:0000256" key="2">
    <source>
        <dbReference type="ARBA" id="ARBA00022692"/>
    </source>
</evidence>
<comment type="caution">
    <text evidence="6">The sequence shown here is derived from an EMBL/GenBank/DDBJ whole genome shotgun (WGS) entry which is preliminary data.</text>
</comment>
<keyword evidence="2 5" id="KW-0812">Transmembrane</keyword>
<evidence type="ECO:0000256" key="5">
    <source>
        <dbReference type="SAM" id="Phobius"/>
    </source>
</evidence>
<dbReference type="AlphaFoldDB" id="A0A2T0VJ40"/>
<sequence>MSNPAPPVQPAAPLTPAEDKQWASFAHFGGVLWFLPALIIFLVYKDRGQLTRQESKEALNWQITYSIAIVALTLAISVIGTLLVLVGAFPLAQLLGYLPYLLYIVNAVFSILGGIRVNAGGAYRYPVALRLIS</sequence>
<evidence type="ECO:0000256" key="1">
    <source>
        <dbReference type="ARBA" id="ARBA00004141"/>
    </source>
</evidence>
<feature type="transmembrane region" description="Helical" evidence="5">
    <location>
        <begin position="65"/>
        <end position="91"/>
    </location>
</feature>
<keyword evidence="4 5" id="KW-0472">Membrane</keyword>
<accession>A0A2T0VJ40</accession>
<evidence type="ECO:0008006" key="8">
    <source>
        <dbReference type="Google" id="ProtNLM"/>
    </source>
</evidence>
<feature type="transmembrane region" description="Helical" evidence="5">
    <location>
        <begin position="22"/>
        <end position="44"/>
    </location>
</feature>
<gene>
    <name evidence="6" type="ORF">B0I08_101347</name>
</gene>
<feature type="transmembrane region" description="Helical" evidence="5">
    <location>
        <begin position="97"/>
        <end position="115"/>
    </location>
</feature>
<evidence type="ECO:0000256" key="4">
    <source>
        <dbReference type="ARBA" id="ARBA00023136"/>
    </source>
</evidence>
<evidence type="ECO:0000313" key="7">
    <source>
        <dbReference type="Proteomes" id="UP000237983"/>
    </source>
</evidence>
<protein>
    <recommendedName>
        <fullName evidence="8">Tic20 family protein</fullName>
    </recommendedName>
</protein>
<dbReference type="InterPro" id="IPR019109">
    <property type="entry name" value="MamF_MmsF"/>
</dbReference>
<evidence type="ECO:0000256" key="3">
    <source>
        <dbReference type="ARBA" id="ARBA00022989"/>
    </source>
</evidence>
<keyword evidence="7" id="KW-1185">Reference proteome</keyword>
<name>A0A2T0VJ40_9MICO</name>
<evidence type="ECO:0000313" key="6">
    <source>
        <dbReference type="EMBL" id="PRY70219.1"/>
    </source>
</evidence>
<reference evidence="6 7" key="1">
    <citation type="submission" date="2018-03" db="EMBL/GenBank/DDBJ databases">
        <title>Genomic Encyclopedia of Type Strains, Phase III (KMG-III): the genomes of soil and plant-associated and newly described type strains.</title>
        <authorList>
            <person name="Whitman W."/>
        </authorList>
    </citation>
    <scope>NUCLEOTIDE SEQUENCE [LARGE SCALE GENOMIC DNA]</scope>
    <source>
        <strain evidence="6 7">CGMCC 1.12484</strain>
    </source>
</reference>
<dbReference type="Proteomes" id="UP000237983">
    <property type="component" value="Unassembled WGS sequence"/>
</dbReference>